<dbReference type="EMBL" id="FOSD01000012">
    <property type="protein sequence ID" value="SFK92373.1"/>
    <property type="molecule type" value="Genomic_DNA"/>
</dbReference>
<keyword evidence="3" id="KW-1185">Reference proteome</keyword>
<keyword evidence="1" id="KW-0472">Membrane</keyword>
<proteinExistence type="predicted"/>
<accession>A0A1I4DH15</accession>
<name>A0A1I4DH15_9GAMM</name>
<evidence type="ECO:0000256" key="1">
    <source>
        <dbReference type="SAM" id="Phobius"/>
    </source>
</evidence>
<evidence type="ECO:0000313" key="2">
    <source>
        <dbReference type="EMBL" id="SFK92373.1"/>
    </source>
</evidence>
<protein>
    <submittedName>
        <fullName evidence="2">Uncharacterized protein</fullName>
    </submittedName>
</protein>
<reference evidence="2 3" key="1">
    <citation type="submission" date="2016-10" db="EMBL/GenBank/DDBJ databases">
        <authorList>
            <person name="Varghese N."/>
            <person name="Submissions S."/>
        </authorList>
    </citation>
    <scope>NUCLEOTIDE SEQUENCE [LARGE SCALE GENOMIC DNA]</scope>
    <source>
        <strain evidence="2 3">YR512</strain>
    </source>
</reference>
<organism evidence="2 3">
    <name type="scientific">Candidatus Pantoea symbiotica</name>
    <dbReference type="NCBI Taxonomy" id="1884370"/>
    <lineage>
        <taxon>Bacteria</taxon>
        <taxon>Pseudomonadati</taxon>
        <taxon>Pseudomonadota</taxon>
        <taxon>Gammaproteobacteria</taxon>
        <taxon>Enterobacterales</taxon>
        <taxon>Erwiniaceae</taxon>
        <taxon>Pantoea</taxon>
    </lineage>
</organism>
<keyword evidence="1" id="KW-1133">Transmembrane helix</keyword>
<evidence type="ECO:0000313" key="3">
    <source>
        <dbReference type="Proteomes" id="UP000198841"/>
    </source>
</evidence>
<sequence>MHSGKSGSFSSLRGTDRKDQSVDKFVRKNHNVLLFTLIVITLILKIKLYQLVKYLL</sequence>
<keyword evidence="1" id="KW-0812">Transmembrane</keyword>
<feature type="transmembrane region" description="Helical" evidence="1">
    <location>
        <begin position="32"/>
        <end position="52"/>
    </location>
</feature>
<dbReference type="Proteomes" id="UP000198841">
    <property type="component" value="Unassembled WGS sequence"/>
</dbReference>
<gene>
    <name evidence="2" type="ORF">SAMN05518863_112110</name>
</gene>
<comment type="caution">
    <text evidence="2">The sequence shown here is derived from an EMBL/GenBank/DDBJ whole genome shotgun (WGS) entry which is preliminary data.</text>
</comment>